<evidence type="ECO:0000313" key="4">
    <source>
        <dbReference type="Proteomes" id="UP000009149"/>
    </source>
</evidence>
<dbReference type="SMART" id="SM00422">
    <property type="entry name" value="HTH_MERR"/>
    <property type="match status" value="1"/>
</dbReference>
<dbReference type="OrthoDB" id="122388at2"/>
<feature type="domain" description="HTH merR-type" evidence="2">
    <location>
        <begin position="4"/>
        <end position="57"/>
    </location>
</feature>
<evidence type="ECO:0000259" key="2">
    <source>
        <dbReference type="PROSITE" id="PS50937"/>
    </source>
</evidence>
<dbReference type="eggNOG" id="COG2452">
    <property type="taxonomic scope" value="Bacteria"/>
</dbReference>
<dbReference type="InterPro" id="IPR000551">
    <property type="entry name" value="MerR-type_HTH_dom"/>
</dbReference>
<name>B3DW85_METI4</name>
<protein>
    <submittedName>
        <fullName evidence="3">Transposon IS605 OrfB</fullName>
    </submittedName>
</protein>
<dbReference type="GO" id="GO:0006355">
    <property type="term" value="P:regulation of DNA-templated transcription"/>
    <property type="evidence" value="ECO:0007669"/>
    <property type="project" value="InterPro"/>
</dbReference>
<dbReference type="Pfam" id="PF07282">
    <property type="entry name" value="Cas12f1-like_TNB"/>
    <property type="match status" value="1"/>
</dbReference>
<dbReference type="Proteomes" id="UP000009149">
    <property type="component" value="Chromosome"/>
</dbReference>
<dbReference type="HOGENOM" id="CLU_1576671_0_0_0"/>
<dbReference type="eggNOG" id="COG0675">
    <property type="taxonomic scope" value="Bacteria"/>
</dbReference>
<dbReference type="SUPFAM" id="SSF46955">
    <property type="entry name" value="Putative DNA-binding domain"/>
    <property type="match status" value="1"/>
</dbReference>
<dbReference type="CDD" id="cd04762">
    <property type="entry name" value="HTH_MerR-trunc"/>
    <property type="match status" value="1"/>
</dbReference>
<dbReference type="PROSITE" id="PS50937">
    <property type="entry name" value="HTH_MERR_2"/>
    <property type="match status" value="1"/>
</dbReference>
<proteinExistence type="predicted"/>
<evidence type="ECO:0000313" key="3">
    <source>
        <dbReference type="EMBL" id="ACD83588.1"/>
    </source>
</evidence>
<dbReference type="EMBL" id="CP000975">
    <property type="protein sequence ID" value="ACD83588.1"/>
    <property type="molecule type" value="Genomic_DNA"/>
</dbReference>
<dbReference type="InterPro" id="IPR010095">
    <property type="entry name" value="Cas12f1-like_TNB"/>
</dbReference>
<dbReference type="Gene3D" id="1.10.1660.10">
    <property type="match status" value="1"/>
</dbReference>
<reference evidence="3 4" key="1">
    <citation type="journal article" date="2008" name="Biol. Direct">
        <title>Complete genome sequence of the extremely acidophilic methanotroph isolate V4, Methylacidiphilum infernorum, a representative of the bacterial phylum Verrucomicrobia.</title>
        <authorList>
            <person name="Hou S."/>
            <person name="Makarova K.S."/>
            <person name="Saw J.H."/>
            <person name="Senin P."/>
            <person name="Ly B.V."/>
            <person name="Zhou Z."/>
            <person name="Ren Y."/>
            <person name="Wang J."/>
            <person name="Galperin M.Y."/>
            <person name="Omelchenko M.V."/>
            <person name="Wolf Y.I."/>
            <person name="Yutin N."/>
            <person name="Koonin E.V."/>
            <person name="Stott M.B."/>
            <person name="Mountain B.W."/>
            <person name="Crowe M.A."/>
            <person name="Smirnova A.V."/>
            <person name="Dunfield P.F."/>
            <person name="Feng L."/>
            <person name="Wang L."/>
            <person name="Alam M."/>
        </authorList>
    </citation>
    <scope>NUCLEOTIDE SEQUENCE [LARGE SCALE GENOMIC DNA]</scope>
    <source>
        <strain evidence="4">Isolate V4</strain>
    </source>
</reference>
<sequence>MESTMSTGRAAKLLGVSVKTMQRWEREGRLIPAARTDSNRRLYTESQLRDFLGLRHAVSEPARLIIADRWYPSSRLCSVCGWKNEALTLKDRSWTCPECGTHHDRDFNAALNLKRLATATALPVASPSGNSGTAAEMVSAVVGKVTPVRDDSVEESGQEENSAHLCARF</sequence>
<keyword evidence="1" id="KW-0238">DNA-binding</keyword>
<accession>B3DW85</accession>
<evidence type="ECO:0000256" key="1">
    <source>
        <dbReference type="ARBA" id="ARBA00023125"/>
    </source>
</evidence>
<gene>
    <name evidence="3" type="ordered locus">Minf_1534</name>
</gene>
<dbReference type="KEGG" id="min:Minf_1534"/>
<dbReference type="InterPro" id="IPR009061">
    <property type="entry name" value="DNA-bd_dom_put_sf"/>
</dbReference>
<dbReference type="Pfam" id="PF00376">
    <property type="entry name" value="MerR"/>
    <property type="match status" value="1"/>
</dbReference>
<organism evidence="3 4">
    <name type="scientific">Methylacidiphilum infernorum (isolate V4)</name>
    <name type="common">Methylokorus infernorum (strain V4)</name>
    <dbReference type="NCBI Taxonomy" id="481448"/>
    <lineage>
        <taxon>Bacteria</taxon>
        <taxon>Pseudomonadati</taxon>
        <taxon>Verrucomicrobiota</taxon>
        <taxon>Methylacidiphilae</taxon>
        <taxon>Methylacidiphilales</taxon>
        <taxon>Methylacidiphilaceae</taxon>
        <taxon>Methylacidiphilum (ex Ratnadevi et al. 2023)</taxon>
    </lineage>
</organism>
<dbReference type="AlphaFoldDB" id="B3DW85"/>
<dbReference type="STRING" id="481448.Minf_1534"/>
<dbReference type="GO" id="GO:0003677">
    <property type="term" value="F:DNA binding"/>
    <property type="evidence" value="ECO:0007669"/>
    <property type="project" value="UniProtKB-KW"/>
</dbReference>